<dbReference type="Proteomes" id="UP000281431">
    <property type="component" value="Unassembled WGS sequence"/>
</dbReference>
<proteinExistence type="predicted"/>
<dbReference type="EMBL" id="REFZ01000003">
    <property type="protein sequence ID" value="RQH01819.1"/>
    <property type="molecule type" value="Genomic_DNA"/>
</dbReference>
<accession>A0A3N6MD85</accession>
<dbReference type="GO" id="GO:0015074">
    <property type="term" value="P:DNA integration"/>
    <property type="evidence" value="ECO:0007669"/>
    <property type="project" value="InterPro"/>
</dbReference>
<feature type="region of interest" description="Disordered" evidence="2">
    <location>
        <begin position="250"/>
        <end position="277"/>
    </location>
</feature>
<dbReference type="InterPro" id="IPR013762">
    <property type="entry name" value="Integrase-like_cat_sf"/>
</dbReference>
<dbReference type="SUPFAM" id="SSF56349">
    <property type="entry name" value="DNA breaking-rejoining enzymes"/>
    <property type="match status" value="1"/>
</dbReference>
<dbReference type="InterPro" id="IPR002104">
    <property type="entry name" value="Integrase_catalytic"/>
</dbReference>
<dbReference type="GO" id="GO:0003677">
    <property type="term" value="F:DNA binding"/>
    <property type="evidence" value="ECO:0007669"/>
    <property type="project" value="InterPro"/>
</dbReference>
<keyword evidence="5" id="KW-1185">Reference proteome</keyword>
<comment type="caution">
    <text evidence="4">The sequence shown here is derived from an EMBL/GenBank/DDBJ whole genome shotgun (WGS) entry which is preliminary data.</text>
</comment>
<dbReference type="AlphaFoldDB" id="A0A3N6MD85"/>
<dbReference type="OrthoDB" id="200883at2157"/>
<protein>
    <submittedName>
        <fullName evidence="4">Site-specific integrase</fullName>
    </submittedName>
</protein>
<evidence type="ECO:0000313" key="4">
    <source>
        <dbReference type="EMBL" id="RQH01819.1"/>
    </source>
</evidence>
<sequence length="298" mass="33533">MNDPNWTEITEYLAELSKSVGATTYRSHKTVLVAYERWCASKDVSPKEGKSAQVARFLESRYLNRDYSLETAYGHLCTLSNFHAVVKRADPELEKIRIVTHIDVSSSPSGKALRQRICDQFSAATSPSGTSAKAVKELVAHLRERHYGCRTHVVTEVLLDTKGRIEPTRNLNIDDLDQERGTVEITVPDQFLVADLLATRTANLSKNTLDAIKTYLRYERKETHDSNPDPLFTTREGRVGASTLRKAVQRESKSVLPPQSVALEYPGPADQNDRTAAQRNVSLSDIRWAAIKSWLEYK</sequence>
<reference evidence="4 5" key="1">
    <citation type="submission" date="2018-10" db="EMBL/GenBank/DDBJ databases">
        <title>Natrarchaeobius chitinivorans gen. nov., sp. nov., and Natrarchaeobius haloalkaliphilus sp. nov., alkaliphilic, chitin-utilizing haloarchaea from hypersaline alkaline lakes.</title>
        <authorList>
            <person name="Sorokin D.Y."/>
            <person name="Elcheninov A.G."/>
            <person name="Kostrikina N.A."/>
            <person name="Bale N.J."/>
            <person name="Sinninghe Damste J.S."/>
            <person name="Khijniak T.V."/>
            <person name="Kublanov I.V."/>
            <person name="Toshchakov S.V."/>
        </authorList>
    </citation>
    <scope>NUCLEOTIDE SEQUENCE [LARGE SCALE GENOMIC DNA]</scope>
    <source>
        <strain evidence="4 5">AArcht7</strain>
    </source>
</reference>
<evidence type="ECO:0000313" key="5">
    <source>
        <dbReference type="Proteomes" id="UP000281431"/>
    </source>
</evidence>
<dbReference type="InterPro" id="IPR011010">
    <property type="entry name" value="DNA_brk_join_enz"/>
</dbReference>
<dbReference type="Pfam" id="PF00589">
    <property type="entry name" value="Phage_integrase"/>
    <property type="match status" value="1"/>
</dbReference>
<evidence type="ECO:0000256" key="2">
    <source>
        <dbReference type="SAM" id="MobiDB-lite"/>
    </source>
</evidence>
<name>A0A3N6MD85_NATCH</name>
<feature type="domain" description="Tyr recombinase" evidence="3">
    <location>
        <begin position="132"/>
        <end position="250"/>
    </location>
</feature>
<evidence type="ECO:0000256" key="1">
    <source>
        <dbReference type="ARBA" id="ARBA00023172"/>
    </source>
</evidence>
<dbReference type="GO" id="GO:0006310">
    <property type="term" value="P:DNA recombination"/>
    <property type="evidence" value="ECO:0007669"/>
    <property type="project" value="UniProtKB-KW"/>
</dbReference>
<evidence type="ECO:0000259" key="3">
    <source>
        <dbReference type="Pfam" id="PF00589"/>
    </source>
</evidence>
<dbReference type="SUPFAM" id="SSF47823">
    <property type="entry name" value="lambda integrase-like, N-terminal domain"/>
    <property type="match status" value="1"/>
</dbReference>
<keyword evidence="1" id="KW-0233">DNA recombination</keyword>
<dbReference type="Gene3D" id="1.10.443.10">
    <property type="entry name" value="Intergrase catalytic core"/>
    <property type="match status" value="1"/>
</dbReference>
<organism evidence="4 5">
    <name type="scientific">Natrarchaeobius chitinivorans</name>
    <dbReference type="NCBI Taxonomy" id="1679083"/>
    <lineage>
        <taxon>Archaea</taxon>
        <taxon>Methanobacteriati</taxon>
        <taxon>Methanobacteriota</taxon>
        <taxon>Stenosarchaea group</taxon>
        <taxon>Halobacteria</taxon>
        <taxon>Halobacteriales</taxon>
        <taxon>Natrialbaceae</taxon>
        <taxon>Natrarchaeobius</taxon>
    </lineage>
</organism>
<gene>
    <name evidence="4" type="ORF">EA472_05745</name>
</gene>